<name>A0A482XFP5_LAOST</name>
<sequence length="303" mass="34878">MICRRFLVPGLSFCKQISLLKHAPCRTSVSKINALQSSSEVSIDGNIHAKYENHPNFKSLLSVANSYGLHRNFLVEAINSNENVLSIDPNRMDEVASQLTKFGFGINLIENFFTQYPEICKTPKERLNASLLLWSETKFGDNLLYAILNAHPELVDKFDSRSFERIRYLMPYLEKNKNIALAILNSPNVLFEAWDTLKAKLEYLNSINIMSEKIATSGGLGLTLDEIKTRFEFLKRAGVYKDVHPKKRMLNKLNPKIDKILSTSNEEFARNVARLSLAEFETFTELYERELEKEDYEDNEYDD</sequence>
<evidence type="ECO:0000256" key="1">
    <source>
        <dbReference type="ARBA" id="ARBA00007692"/>
    </source>
</evidence>
<organism evidence="3 4">
    <name type="scientific">Laodelphax striatellus</name>
    <name type="common">Small brown planthopper</name>
    <name type="synonym">Delphax striatella</name>
    <dbReference type="NCBI Taxonomy" id="195883"/>
    <lineage>
        <taxon>Eukaryota</taxon>
        <taxon>Metazoa</taxon>
        <taxon>Ecdysozoa</taxon>
        <taxon>Arthropoda</taxon>
        <taxon>Hexapoda</taxon>
        <taxon>Insecta</taxon>
        <taxon>Pterygota</taxon>
        <taxon>Neoptera</taxon>
        <taxon>Paraneoptera</taxon>
        <taxon>Hemiptera</taxon>
        <taxon>Auchenorrhyncha</taxon>
        <taxon>Fulgoroidea</taxon>
        <taxon>Delphacidae</taxon>
        <taxon>Criomorphinae</taxon>
        <taxon>Laodelphax</taxon>
    </lineage>
</organism>
<accession>A0A482XFP5</accession>
<evidence type="ECO:0000256" key="2">
    <source>
        <dbReference type="ARBA" id="ARBA00022946"/>
    </source>
</evidence>
<dbReference type="SMR" id="A0A482XFP5"/>
<dbReference type="InParanoid" id="A0A482XFP5"/>
<keyword evidence="4" id="KW-1185">Reference proteome</keyword>
<dbReference type="EMBL" id="QKKF02010496">
    <property type="protein sequence ID" value="RZF44542.1"/>
    <property type="molecule type" value="Genomic_DNA"/>
</dbReference>
<dbReference type="AlphaFoldDB" id="A0A482XFP5"/>
<dbReference type="OrthoDB" id="9991972at2759"/>
<protein>
    <submittedName>
        <fullName evidence="3">Uncharacterized protein</fullName>
    </submittedName>
</protein>
<proteinExistence type="inferred from homology"/>
<dbReference type="InterPro" id="IPR003690">
    <property type="entry name" value="MTERF"/>
</dbReference>
<dbReference type="Proteomes" id="UP000291343">
    <property type="component" value="Unassembled WGS sequence"/>
</dbReference>
<gene>
    <name evidence="3" type="ORF">LSTR_LSTR002315</name>
</gene>
<comment type="similarity">
    <text evidence="1">Belongs to the mTERF family.</text>
</comment>
<dbReference type="STRING" id="195883.A0A482XFP5"/>
<reference evidence="3 4" key="1">
    <citation type="journal article" date="2017" name="Gigascience">
        <title>Genome sequence of the small brown planthopper, Laodelphax striatellus.</title>
        <authorList>
            <person name="Zhu J."/>
            <person name="Jiang F."/>
            <person name="Wang X."/>
            <person name="Yang P."/>
            <person name="Bao Y."/>
            <person name="Zhao W."/>
            <person name="Wang W."/>
            <person name="Lu H."/>
            <person name="Wang Q."/>
            <person name="Cui N."/>
            <person name="Li J."/>
            <person name="Chen X."/>
            <person name="Luo L."/>
            <person name="Yu J."/>
            <person name="Kang L."/>
            <person name="Cui F."/>
        </authorList>
    </citation>
    <scope>NUCLEOTIDE SEQUENCE [LARGE SCALE GENOMIC DNA]</scope>
    <source>
        <strain evidence="3">Lst14</strain>
    </source>
</reference>
<dbReference type="InterPro" id="IPR038538">
    <property type="entry name" value="MTERF_sf"/>
</dbReference>
<keyword evidence="2" id="KW-0809">Transit peptide</keyword>
<dbReference type="Gene3D" id="1.25.70.10">
    <property type="entry name" value="Transcription termination factor 3, mitochondrial"/>
    <property type="match status" value="1"/>
</dbReference>
<dbReference type="GO" id="GO:0003676">
    <property type="term" value="F:nucleic acid binding"/>
    <property type="evidence" value="ECO:0007669"/>
    <property type="project" value="InterPro"/>
</dbReference>
<dbReference type="FunCoup" id="A0A482XFP5">
    <property type="interactions" value="11"/>
</dbReference>
<dbReference type="Pfam" id="PF02536">
    <property type="entry name" value="mTERF"/>
    <property type="match status" value="1"/>
</dbReference>
<comment type="caution">
    <text evidence="3">The sequence shown here is derived from an EMBL/GenBank/DDBJ whole genome shotgun (WGS) entry which is preliminary data.</text>
</comment>
<evidence type="ECO:0000313" key="3">
    <source>
        <dbReference type="EMBL" id="RZF44542.1"/>
    </source>
</evidence>
<evidence type="ECO:0000313" key="4">
    <source>
        <dbReference type="Proteomes" id="UP000291343"/>
    </source>
</evidence>